<reference evidence="5" key="1">
    <citation type="journal article" date="2011" name="Plant Physiol.">
        <title>Comprehensive sequence analysis of 24,783 barley full-length cDNAs derived from 12 clone libraries.</title>
        <authorList>
            <person name="Matsumoto T."/>
            <person name="Tanaka T."/>
            <person name="Sakai H."/>
            <person name="Amano N."/>
            <person name="Kanamori H."/>
            <person name="Kurita K."/>
            <person name="Kikuta A."/>
            <person name="Kamiya K."/>
            <person name="Yamamoto M."/>
            <person name="Ikawa H."/>
            <person name="Fujii N."/>
            <person name="Hori K."/>
            <person name="Itoh T."/>
            <person name="Sato K."/>
        </authorList>
    </citation>
    <scope>NUCLEOTIDE SEQUENCE</scope>
</reference>
<dbReference type="GO" id="GO:0051707">
    <property type="term" value="P:response to other organism"/>
    <property type="evidence" value="ECO:0007669"/>
    <property type="project" value="UniProtKB-ARBA"/>
</dbReference>
<dbReference type="PANTHER" id="PTHR23155">
    <property type="entry name" value="DISEASE RESISTANCE PROTEIN RP"/>
    <property type="match status" value="1"/>
</dbReference>
<dbReference type="Pfam" id="PF00931">
    <property type="entry name" value="NB-ARC"/>
    <property type="match status" value="1"/>
</dbReference>
<dbReference type="Gene3D" id="3.80.10.10">
    <property type="entry name" value="Ribonuclease Inhibitor"/>
    <property type="match status" value="1"/>
</dbReference>
<dbReference type="InterPro" id="IPR002182">
    <property type="entry name" value="NB-ARC"/>
</dbReference>
<proteinExistence type="evidence at transcript level"/>
<sequence length="963" mass="109359">MRQHMRPHRNVRMIPSFSCLPACFIPLTKPSPPSQVPPDMDDEDGGDINTDGPTPSVTQDQESLESPCRYKHLLPYNDDEITSSWTRTLQPHLYVETDASSMPLLGIESALGNKVLRWFMDDREDKTLKFVSMVGPVGVGKTAIAMEIYHRLQNRGGEDGNLLCSATAKVSRRPDMKKVLLHILSQINKPAAAALALASIDKLELLVHNISQCLQDSRYVIVIDDIWEESDWDIMVDAFPQNSRGSRVVITTRKGSIARRCSNFYNNGLVHEVKSLDELDSKNLLLRKAFGCEINYPPENFKQVCGEILRRCEGIPLFINGMANWLQEQRQKVKHIPNYSMEEVPQLLNSMERACSSSYDDLSYQLKVLLLYMSMFPEGYLFQNDVFYRLKCEEFTGYPSTLSMLDIRMDFVELLDRNLFTEVANWKGNHQLKESSFPFKLHYFMLQFLVSKSADKRFDCTNGSLSLVGRSKCTKKLRWISLHRPDPDLEIFLNTRDFSHTRSLAISGKIDGVPLQKFIDLTVLDLEGWQHLKIEHLSLICNAEMLKYLSLRNTRVSRLPPEIKKLFGLRKLVASHTQISELPSEVCKLVYLEVLDLRSTKIRLLPEHIWKLMWLDTLLVGGEGVNSNPTIIEAPEGANFKLSILETVDLGECSAGLVEALGFLQHLKEMCISWSFRQCNDARLEEALCSCIQRWLGLQSLTIHCGLGYPMEFLASLHNPFQNGYFTKFCVTGGRFVSIPQWFRGLKDLRSIEITVCRLEQEDLEILANLPSLKFLSLSLHFVPEQEIVVDGVGFTFLRTLSLCCRVPWLTFSEGAMRYLPYLELKIGGGSRSEGRIPSGLENLTSLRELALHYNAWYINDSNVRTIVDAVTKGVANHKHHSLITLVINGNEYQEEYVQVSGDGVGVAIIRCIQDKNDKLQEAEEDASRATGSESKIEIVDAPKLYHQSTASLGSRWYPEDGH</sequence>
<dbReference type="SMART" id="SM00382">
    <property type="entry name" value="AAA"/>
    <property type="match status" value="1"/>
</dbReference>
<dbReference type="Pfam" id="PF23598">
    <property type="entry name" value="LRR_14"/>
    <property type="match status" value="1"/>
</dbReference>
<evidence type="ECO:0000256" key="2">
    <source>
        <dbReference type="ARBA" id="ARBA00022821"/>
    </source>
</evidence>
<dbReference type="SUPFAM" id="SSF52058">
    <property type="entry name" value="L domain-like"/>
    <property type="match status" value="1"/>
</dbReference>
<feature type="domain" description="AAA+ ATPase" evidence="4">
    <location>
        <begin position="127"/>
        <end position="300"/>
    </location>
</feature>
<dbReference type="PRINTS" id="PR00364">
    <property type="entry name" value="DISEASERSIST"/>
</dbReference>
<organism evidence="5">
    <name type="scientific">Hordeum vulgare subsp. vulgare</name>
    <name type="common">Domesticated barley</name>
    <dbReference type="NCBI Taxonomy" id="112509"/>
    <lineage>
        <taxon>Eukaryota</taxon>
        <taxon>Viridiplantae</taxon>
        <taxon>Streptophyta</taxon>
        <taxon>Embryophyta</taxon>
        <taxon>Tracheophyta</taxon>
        <taxon>Spermatophyta</taxon>
        <taxon>Magnoliopsida</taxon>
        <taxon>Liliopsida</taxon>
        <taxon>Poales</taxon>
        <taxon>Poaceae</taxon>
        <taxon>BOP clade</taxon>
        <taxon>Pooideae</taxon>
        <taxon>Triticodae</taxon>
        <taxon>Triticeae</taxon>
        <taxon>Hordeinae</taxon>
        <taxon>Hordeum</taxon>
    </lineage>
</organism>
<dbReference type="GO" id="GO:0043531">
    <property type="term" value="F:ADP binding"/>
    <property type="evidence" value="ECO:0007669"/>
    <property type="project" value="InterPro"/>
</dbReference>
<dbReference type="GO" id="GO:0006952">
    <property type="term" value="P:defense response"/>
    <property type="evidence" value="ECO:0007669"/>
    <property type="project" value="UniProtKB-KW"/>
</dbReference>
<dbReference type="SUPFAM" id="SSF52540">
    <property type="entry name" value="P-loop containing nucleoside triphosphate hydrolases"/>
    <property type="match status" value="1"/>
</dbReference>
<evidence type="ECO:0000256" key="1">
    <source>
        <dbReference type="ARBA" id="ARBA00022737"/>
    </source>
</evidence>
<dbReference type="EMBL" id="AK369048">
    <property type="protein sequence ID" value="BAK00250.1"/>
    <property type="molecule type" value="mRNA"/>
</dbReference>
<dbReference type="InterPro" id="IPR027417">
    <property type="entry name" value="P-loop_NTPase"/>
</dbReference>
<feature type="compositionally biased region" description="Polar residues" evidence="3">
    <location>
        <begin position="51"/>
        <end position="61"/>
    </location>
</feature>
<dbReference type="PANTHER" id="PTHR23155:SF957">
    <property type="entry name" value="OS11G0606800 PROTEIN"/>
    <property type="match status" value="1"/>
</dbReference>
<evidence type="ECO:0000313" key="5">
    <source>
        <dbReference type="EMBL" id="BAK00250.1"/>
    </source>
</evidence>
<evidence type="ECO:0000256" key="3">
    <source>
        <dbReference type="SAM" id="MobiDB-lite"/>
    </source>
</evidence>
<accession>F2DYS8</accession>
<dbReference type="InterPro" id="IPR032675">
    <property type="entry name" value="LRR_dom_sf"/>
</dbReference>
<dbReference type="InterPro" id="IPR055414">
    <property type="entry name" value="LRR_R13L4/SHOC2-like"/>
</dbReference>
<protein>
    <submittedName>
        <fullName evidence="5">Predicted protein</fullName>
    </submittedName>
</protein>
<keyword evidence="1" id="KW-0677">Repeat</keyword>
<feature type="region of interest" description="Disordered" evidence="3">
    <location>
        <begin position="30"/>
        <end position="64"/>
    </location>
</feature>
<dbReference type="InterPro" id="IPR044974">
    <property type="entry name" value="Disease_R_plants"/>
</dbReference>
<dbReference type="InterPro" id="IPR042197">
    <property type="entry name" value="Apaf_helical"/>
</dbReference>
<dbReference type="InterPro" id="IPR003593">
    <property type="entry name" value="AAA+_ATPase"/>
</dbReference>
<dbReference type="AlphaFoldDB" id="F2DYS8"/>
<evidence type="ECO:0000259" key="4">
    <source>
        <dbReference type="SMART" id="SM00382"/>
    </source>
</evidence>
<dbReference type="Gene3D" id="1.10.8.430">
    <property type="entry name" value="Helical domain of apoptotic protease-activating factors"/>
    <property type="match status" value="1"/>
</dbReference>
<dbReference type="Gene3D" id="3.40.50.300">
    <property type="entry name" value="P-loop containing nucleotide triphosphate hydrolases"/>
    <property type="match status" value="1"/>
</dbReference>
<name>F2DYS8_HORVV</name>
<keyword evidence="2" id="KW-0611">Plant defense</keyword>